<dbReference type="Proteomes" id="UP000002279">
    <property type="component" value="Chromosome 10"/>
</dbReference>
<dbReference type="InterPro" id="IPR019402">
    <property type="entry name" value="CWH43_N"/>
</dbReference>
<gene>
    <name evidence="16" type="primary">TMEM150B</name>
</gene>
<dbReference type="GeneTree" id="ENSGT01030000234578"/>
<dbReference type="FunCoup" id="A0A6I8PC75">
    <property type="interactions" value="291"/>
</dbReference>
<feature type="transmembrane region" description="Helical" evidence="14">
    <location>
        <begin position="113"/>
        <end position="133"/>
    </location>
</feature>
<proteinExistence type="inferred from homology"/>
<keyword evidence="9" id="KW-0072">Autophagy</keyword>
<evidence type="ECO:0000256" key="13">
    <source>
        <dbReference type="ARBA" id="ARBA00045144"/>
    </source>
</evidence>
<keyword evidence="17" id="KW-1185">Reference proteome</keyword>
<dbReference type="InterPro" id="IPR050911">
    <property type="entry name" value="DRAM/TMEM150_Autophagy_Mod"/>
</dbReference>
<feature type="transmembrane region" description="Helical" evidence="14">
    <location>
        <begin position="244"/>
        <end position="262"/>
    </location>
</feature>
<keyword evidence="5" id="KW-1003">Cell membrane</keyword>
<name>A0A6I8PC75_ORNAN</name>
<evidence type="ECO:0000256" key="9">
    <source>
        <dbReference type="ARBA" id="ARBA00023006"/>
    </source>
</evidence>
<evidence type="ECO:0000256" key="5">
    <source>
        <dbReference type="ARBA" id="ARBA00022475"/>
    </source>
</evidence>
<evidence type="ECO:0000256" key="4">
    <source>
        <dbReference type="ARBA" id="ARBA00006565"/>
    </source>
</evidence>
<evidence type="ECO:0000256" key="11">
    <source>
        <dbReference type="ARBA" id="ARBA00023180"/>
    </source>
</evidence>
<keyword evidence="6 14" id="KW-0812">Transmembrane</keyword>
<reference evidence="16" key="3">
    <citation type="submission" date="2025-09" db="UniProtKB">
        <authorList>
            <consortium name="Ensembl"/>
        </authorList>
    </citation>
    <scope>IDENTIFICATION</scope>
    <source>
        <strain evidence="16">Glennie</strain>
    </source>
</reference>
<dbReference type="PANTHER" id="PTHR21324">
    <property type="entry name" value="FASTING-INDUCIBLE INTEGRAL MEMBRANE PROTEIN TM6P1-RELATED"/>
    <property type="match status" value="1"/>
</dbReference>
<evidence type="ECO:0000256" key="12">
    <source>
        <dbReference type="ARBA" id="ARBA00023329"/>
    </source>
</evidence>
<dbReference type="Ensembl" id="ENSOANT00000055942.1">
    <property type="protein sequence ID" value="ENSOANP00000050325.1"/>
    <property type="gene ID" value="ENSOANG00000048286.1"/>
</dbReference>
<keyword evidence="7" id="KW-0967">Endosome</keyword>
<evidence type="ECO:0000256" key="3">
    <source>
        <dbReference type="ARBA" id="ARBA00004651"/>
    </source>
</evidence>
<reference evidence="16" key="2">
    <citation type="submission" date="2025-08" db="UniProtKB">
        <authorList>
            <consortium name="Ensembl"/>
        </authorList>
    </citation>
    <scope>IDENTIFICATION</scope>
    <source>
        <strain evidence="16">Glennie</strain>
    </source>
</reference>
<evidence type="ECO:0000313" key="17">
    <source>
        <dbReference type="Proteomes" id="UP000002279"/>
    </source>
</evidence>
<evidence type="ECO:0000256" key="2">
    <source>
        <dbReference type="ARBA" id="ARBA00004542"/>
    </source>
</evidence>
<comment type="function">
    <text evidence="13">Modulator of macroautophagy that causes accumulation of autophagosomes under basal conditions and enhances autophagic flux. Represses cell death and promotes long-term clonogenic survival of cells grown in the absence of glucose in a macroautophagy-independent manner. May have some role in extracellular matrix engulfment or growth factor receptor recycling, both of which can modulate cell survival.</text>
</comment>
<sequence>MWGRWALLPAFLAAWATVGVWTVFALAVSNNSVNLTRVFPYISHCGSFPPQSCIFSQILNLGAAMAGTICLLRYHQLQGWGAPPGWNQVSLGAGLLSALGTSIVGNFQQTLQLPTHLVGAFLAFAIGLSYFWLQLFLARRVNSQPLPGAPWISPLRIALCGLCSSLMVASILPPRCGAAGCGGRGKTGVEGKRGWGLPGRQGGQGPGELCHDPHLWLMPLDLSRGAVVVLHFWPLRSAAAACEWAVAMILFLLFGLFAVDFAQLGSCSLRLRSASLHLTPSPPDLQLSIQTLQL</sequence>
<dbReference type="PANTHER" id="PTHR21324:SF3">
    <property type="entry name" value="MODULATOR OF MACROAUTOPHAGY TMEM150B"/>
    <property type="match status" value="1"/>
</dbReference>
<feature type="domain" description="CWH43-like N-terminal" evidence="15">
    <location>
        <begin position="5"/>
        <end position="263"/>
    </location>
</feature>
<dbReference type="AlphaFoldDB" id="A0A6I8PC75"/>
<keyword evidence="10 14" id="KW-0472">Membrane</keyword>
<evidence type="ECO:0000256" key="14">
    <source>
        <dbReference type="SAM" id="Phobius"/>
    </source>
</evidence>
<dbReference type="GO" id="GO:0006914">
    <property type="term" value="P:autophagy"/>
    <property type="evidence" value="ECO:0007669"/>
    <property type="project" value="UniProtKB-KW"/>
</dbReference>
<keyword evidence="11" id="KW-0325">Glycoprotein</keyword>
<reference evidence="16 17" key="1">
    <citation type="journal article" date="2008" name="Nature">
        <title>Genome analysis of the platypus reveals unique signatures of evolution.</title>
        <authorList>
            <person name="Warren W.C."/>
            <person name="Hillier L.W."/>
            <person name="Marshall Graves J.A."/>
            <person name="Birney E."/>
            <person name="Ponting C.P."/>
            <person name="Grutzner F."/>
            <person name="Belov K."/>
            <person name="Miller W."/>
            <person name="Clarke L."/>
            <person name="Chinwalla A.T."/>
            <person name="Yang S.P."/>
            <person name="Heger A."/>
            <person name="Locke D.P."/>
            <person name="Miethke P."/>
            <person name="Waters P.D."/>
            <person name="Veyrunes F."/>
            <person name="Fulton L."/>
            <person name="Fulton B."/>
            <person name="Graves T."/>
            <person name="Wallis J."/>
            <person name="Puente X.S."/>
            <person name="Lopez-Otin C."/>
            <person name="Ordonez G.R."/>
            <person name="Eichler E.E."/>
            <person name="Chen L."/>
            <person name="Cheng Z."/>
            <person name="Deakin J.E."/>
            <person name="Alsop A."/>
            <person name="Thompson K."/>
            <person name="Kirby P."/>
            <person name="Papenfuss A.T."/>
            <person name="Wakefield M.J."/>
            <person name="Olender T."/>
            <person name="Lancet D."/>
            <person name="Huttley G.A."/>
            <person name="Smit A.F."/>
            <person name="Pask A."/>
            <person name="Temple-Smith P."/>
            <person name="Batzer M.A."/>
            <person name="Walker J.A."/>
            <person name="Konkel M.K."/>
            <person name="Harris R.S."/>
            <person name="Whittington C.M."/>
            <person name="Wong E.S."/>
            <person name="Gemmell N.J."/>
            <person name="Buschiazzo E."/>
            <person name="Vargas Jentzsch I.M."/>
            <person name="Merkel A."/>
            <person name="Schmitz J."/>
            <person name="Zemann A."/>
            <person name="Churakov G."/>
            <person name="Kriegs J.O."/>
            <person name="Brosius J."/>
            <person name="Murchison E.P."/>
            <person name="Sachidanandam R."/>
            <person name="Smith C."/>
            <person name="Hannon G.J."/>
            <person name="Tsend-Ayush E."/>
            <person name="McMillan D."/>
            <person name="Attenborough R."/>
            <person name="Rens W."/>
            <person name="Ferguson-Smith M."/>
            <person name="Lefevre C.M."/>
            <person name="Sharp J.A."/>
            <person name="Nicholas K.R."/>
            <person name="Ray D.A."/>
            <person name="Kube M."/>
            <person name="Reinhardt R."/>
            <person name="Pringle T.H."/>
            <person name="Taylor J."/>
            <person name="Jones R.C."/>
            <person name="Nixon B."/>
            <person name="Dacheux J.L."/>
            <person name="Niwa H."/>
            <person name="Sekita Y."/>
            <person name="Huang X."/>
            <person name="Stark A."/>
            <person name="Kheradpour P."/>
            <person name="Kellis M."/>
            <person name="Flicek P."/>
            <person name="Chen Y."/>
            <person name="Webber C."/>
            <person name="Hardison R."/>
            <person name="Nelson J."/>
            <person name="Hallsworth-Pepin K."/>
            <person name="Delehaunty K."/>
            <person name="Markovic C."/>
            <person name="Minx P."/>
            <person name="Feng Y."/>
            <person name="Kremitzki C."/>
            <person name="Mitreva M."/>
            <person name="Glasscock J."/>
            <person name="Wylie T."/>
            <person name="Wohldmann P."/>
            <person name="Thiru P."/>
            <person name="Nhan M.N."/>
            <person name="Pohl C.S."/>
            <person name="Smith S.M."/>
            <person name="Hou S."/>
            <person name="Nefedov M."/>
            <person name="de Jong P.J."/>
            <person name="Renfree M.B."/>
            <person name="Mardis E.R."/>
            <person name="Wilson R.K."/>
        </authorList>
    </citation>
    <scope>NUCLEOTIDE SEQUENCE [LARGE SCALE GENOMIC DNA]</scope>
    <source>
        <strain evidence="16 17">Glennie</strain>
    </source>
</reference>
<comment type="similarity">
    <text evidence="4">Belongs to the DRAM/TMEM150 family.</text>
</comment>
<protein>
    <recommendedName>
        <fullName evidence="15">CWH43-like N-terminal domain-containing protein</fullName>
    </recommendedName>
</protein>
<dbReference type="InParanoid" id="A0A6I8PC75"/>
<evidence type="ECO:0000256" key="6">
    <source>
        <dbReference type="ARBA" id="ARBA00022692"/>
    </source>
</evidence>
<comment type="subcellular location">
    <subcellularLocation>
        <location evidence="3">Cell membrane</location>
        <topology evidence="3">Multi-pass membrane protein</topology>
    </subcellularLocation>
    <subcellularLocation>
        <location evidence="2">Cytoplasmic vesicle</location>
        <location evidence="2">Autophagosome membrane</location>
        <topology evidence="2">Multi-pass membrane protein</topology>
    </subcellularLocation>
    <subcellularLocation>
        <location evidence="1">Endosome membrane</location>
        <topology evidence="1">Multi-pass membrane protein</topology>
    </subcellularLocation>
</comment>
<evidence type="ECO:0000256" key="1">
    <source>
        <dbReference type="ARBA" id="ARBA00004337"/>
    </source>
</evidence>
<evidence type="ECO:0000313" key="16">
    <source>
        <dbReference type="Ensembl" id="ENSOANP00000050325.1"/>
    </source>
</evidence>
<dbReference type="GO" id="GO:0000421">
    <property type="term" value="C:autophagosome membrane"/>
    <property type="evidence" value="ECO:0007669"/>
    <property type="project" value="UniProtKB-SubCell"/>
</dbReference>
<accession>A0A6I8PC75</accession>
<organism evidence="16 17">
    <name type="scientific">Ornithorhynchus anatinus</name>
    <name type="common">Duckbill platypus</name>
    <dbReference type="NCBI Taxonomy" id="9258"/>
    <lineage>
        <taxon>Eukaryota</taxon>
        <taxon>Metazoa</taxon>
        <taxon>Chordata</taxon>
        <taxon>Craniata</taxon>
        <taxon>Vertebrata</taxon>
        <taxon>Euteleostomi</taxon>
        <taxon>Mammalia</taxon>
        <taxon>Monotremata</taxon>
        <taxon>Ornithorhynchidae</taxon>
        <taxon>Ornithorhynchus</taxon>
    </lineage>
</organism>
<dbReference type="Pfam" id="PF10277">
    <property type="entry name" value="Frag1"/>
    <property type="match status" value="1"/>
</dbReference>
<evidence type="ECO:0000256" key="8">
    <source>
        <dbReference type="ARBA" id="ARBA00022989"/>
    </source>
</evidence>
<evidence type="ECO:0000256" key="7">
    <source>
        <dbReference type="ARBA" id="ARBA00022753"/>
    </source>
</evidence>
<evidence type="ECO:0000256" key="10">
    <source>
        <dbReference type="ARBA" id="ARBA00023136"/>
    </source>
</evidence>
<dbReference type="GO" id="GO:0010008">
    <property type="term" value="C:endosome membrane"/>
    <property type="evidence" value="ECO:0007669"/>
    <property type="project" value="UniProtKB-SubCell"/>
</dbReference>
<dbReference type="OMA" id="IRYHQLR"/>
<evidence type="ECO:0000259" key="15">
    <source>
        <dbReference type="Pfam" id="PF10277"/>
    </source>
</evidence>
<dbReference type="GO" id="GO:0005886">
    <property type="term" value="C:plasma membrane"/>
    <property type="evidence" value="ECO:0000318"/>
    <property type="project" value="GO_Central"/>
</dbReference>
<dbReference type="Bgee" id="ENSOANG00000048286">
    <property type="expression patterns" value="Expressed in ovary and 4 other cell types or tissues"/>
</dbReference>
<keyword evidence="8 14" id="KW-1133">Transmembrane helix</keyword>
<keyword evidence="12" id="KW-0968">Cytoplasmic vesicle</keyword>